<dbReference type="InterPro" id="IPR036388">
    <property type="entry name" value="WH-like_DNA-bd_sf"/>
</dbReference>
<keyword evidence="3" id="KW-0238">DNA-binding</keyword>
<sequence>MEDFSAISAFVRVVEAKSFASAAAQLGMTPSGVSRAVSRLEEQLSVRLLFRSTRALRLTDDGASFYTRCKEILADLAEATEALGYAHQKPQGKLRVGMSASIGRTAIVPKLDEFQRRYPDIRLELMMCDFPYDLNEEGVDCAIRMGELEDSSLIARKIGYLRNVLLASPEYLARYGTPASIDDLKNHRCINYVYPNGKPRQWSFDTPNGRMEVDVNAHLLINDGESVIQAAMAGLGIIQAPHVMATCALEIGKLEPILTDTVSTGKNVWIVYPQKKHLSARVQAFIEWARELFERPFESVCPIAPVVEAFRPPMPLVTKERLLPSRLG</sequence>
<dbReference type="FunFam" id="3.40.190.290:FF:000001">
    <property type="entry name" value="Transcriptional regulator, LysR family"/>
    <property type="match status" value="1"/>
</dbReference>
<gene>
    <name evidence="6" type="ORF">EKH80_11250</name>
</gene>
<dbReference type="FunFam" id="1.10.10.10:FF:000001">
    <property type="entry name" value="LysR family transcriptional regulator"/>
    <property type="match status" value="1"/>
</dbReference>
<comment type="caution">
    <text evidence="6">The sequence shown here is derived from an EMBL/GenBank/DDBJ whole genome shotgun (WGS) entry which is preliminary data.</text>
</comment>
<evidence type="ECO:0000256" key="3">
    <source>
        <dbReference type="ARBA" id="ARBA00023125"/>
    </source>
</evidence>
<dbReference type="InterPro" id="IPR058163">
    <property type="entry name" value="LysR-type_TF_proteobact-type"/>
</dbReference>
<dbReference type="InterPro" id="IPR005119">
    <property type="entry name" value="LysR_subst-bd"/>
</dbReference>
<evidence type="ECO:0000256" key="2">
    <source>
        <dbReference type="ARBA" id="ARBA00023015"/>
    </source>
</evidence>
<dbReference type="Pfam" id="PF00126">
    <property type="entry name" value="HTH_1"/>
    <property type="match status" value="1"/>
</dbReference>
<comment type="similarity">
    <text evidence="1">Belongs to the LysR transcriptional regulatory family.</text>
</comment>
<dbReference type="PANTHER" id="PTHR30537">
    <property type="entry name" value="HTH-TYPE TRANSCRIPTIONAL REGULATOR"/>
    <property type="match status" value="1"/>
</dbReference>
<dbReference type="Pfam" id="PF03466">
    <property type="entry name" value="LysR_substrate"/>
    <property type="match status" value="1"/>
</dbReference>
<evidence type="ECO:0000313" key="7">
    <source>
        <dbReference type="Proteomes" id="UP000274358"/>
    </source>
</evidence>
<dbReference type="PANTHER" id="PTHR30537:SF5">
    <property type="entry name" value="HTH-TYPE TRANSCRIPTIONAL ACTIVATOR TTDR-RELATED"/>
    <property type="match status" value="1"/>
</dbReference>
<name>A0A432M5H5_9GAMM</name>
<dbReference type="PROSITE" id="PS50931">
    <property type="entry name" value="HTH_LYSR"/>
    <property type="match status" value="1"/>
</dbReference>
<dbReference type="Gene3D" id="3.40.190.290">
    <property type="match status" value="1"/>
</dbReference>
<evidence type="ECO:0000256" key="4">
    <source>
        <dbReference type="ARBA" id="ARBA00023163"/>
    </source>
</evidence>
<dbReference type="GO" id="GO:0003700">
    <property type="term" value="F:DNA-binding transcription factor activity"/>
    <property type="evidence" value="ECO:0007669"/>
    <property type="project" value="InterPro"/>
</dbReference>
<evidence type="ECO:0000313" key="6">
    <source>
        <dbReference type="EMBL" id="RUL75296.1"/>
    </source>
</evidence>
<dbReference type="InterPro" id="IPR036390">
    <property type="entry name" value="WH_DNA-bd_sf"/>
</dbReference>
<dbReference type="SUPFAM" id="SSF53850">
    <property type="entry name" value="Periplasmic binding protein-like II"/>
    <property type="match status" value="1"/>
</dbReference>
<dbReference type="InterPro" id="IPR000847">
    <property type="entry name" value="LysR_HTH_N"/>
</dbReference>
<feature type="domain" description="HTH lysR-type" evidence="5">
    <location>
        <begin position="1"/>
        <end position="59"/>
    </location>
</feature>
<dbReference type="Proteomes" id="UP000274358">
    <property type="component" value="Unassembled WGS sequence"/>
</dbReference>
<dbReference type="AlphaFoldDB" id="A0A432M5H5"/>
<protein>
    <submittedName>
        <fullName evidence="6">LysR family transcriptional regulator</fullName>
    </submittedName>
</protein>
<evidence type="ECO:0000259" key="5">
    <source>
        <dbReference type="PROSITE" id="PS50931"/>
    </source>
</evidence>
<keyword evidence="2" id="KW-0805">Transcription regulation</keyword>
<keyword evidence="4" id="KW-0804">Transcription</keyword>
<accession>A0A432M5H5</accession>
<dbReference type="OrthoDB" id="9810065at2"/>
<dbReference type="SUPFAM" id="SSF46785">
    <property type="entry name" value="Winged helix' DNA-binding domain"/>
    <property type="match status" value="1"/>
</dbReference>
<organism evidence="6 7">
    <name type="scientific">Dyella choica</name>
    <dbReference type="NCBI Taxonomy" id="1927959"/>
    <lineage>
        <taxon>Bacteria</taxon>
        <taxon>Pseudomonadati</taxon>
        <taxon>Pseudomonadota</taxon>
        <taxon>Gammaproteobacteria</taxon>
        <taxon>Lysobacterales</taxon>
        <taxon>Rhodanobacteraceae</taxon>
        <taxon>Dyella</taxon>
    </lineage>
</organism>
<dbReference type="RefSeq" id="WP_126684855.1">
    <property type="nucleotide sequence ID" value="NZ_RYYV01000007.1"/>
</dbReference>
<dbReference type="Gene3D" id="1.10.10.10">
    <property type="entry name" value="Winged helix-like DNA-binding domain superfamily/Winged helix DNA-binding domain"/>
    <property type="match status" value="1"/>
</dbReference>
<dbReference type="EMBL" id="RYYV01000007">
    <property type="protein sequence ID" value="RUL75296.1"/>
    <property type="molecule type" value="Genomic_DNA"/>
</dbReference>
<dbReference type="GO" id="GO:0043565">
    <property type="term" value="F:sequence-specific DNA binding"/>
    <property type="evidence" value="ECO:0007669"/>
    <property type="project" value="TreeGrafter"/>
</dbReference>
<reference evidence="6 7" key="1">
    <citation type="submission" date="2018-12" db="EMBL/GenBank/DDBJ databases">
        <title>Dyella dinghuensis sp. nov. DHOA06 and Dyella choica sp. nov. 4M-K27, isolated from forest soil.</title>
        <authorList>
            <person name="Qiu L.-H."/>
            <person name="Gao Z.-H."/>
        </authorList>
    </citation>
    <scope>NUCLEOTIDE SEQUENCE [LARGE SCALE GENOMIC DNA]</scope>
    <source>
        <strain evidence="6 7">4M-K27</strain>
    </source>
</reference>
<proteinExistence type="inferred from homology"/>
<keyword evidence="7" id="KW-1185">Reference proteome</keyword>
<dbReference type="CDD" id="cd08472">
    <property type="entry name" value="PBP2_CrgA_like_3"/>
    <property type="match status" value="1"/>
</dbReference>
<evidence type="ECO:0000256" key="1">
    <source>
        <dbReference type="ARBA" id="ARBA00009437"/>
    </source>
</evidence>
<dbReference type="GO" id="GO:0006351">
    <property type="term" value="P:DNA-templated transcription"/>
    <property type="evidence" value="ECO:0007669"/>
    <property type="project" value="TreeGrafter"/>
</dbReference>